<comment type="caution">
    <text evidence="2">The sequence shown here is derived from an EMBL/GenBank/DDBJ whole genome shotgun (WGS) entry which is preliminary data.</text>
</comment>
<reference evidence="2 3" key="1">
    <citation type="journal article" date="2018" name="BMC Genomics">
        <title>Comparative genomics of the wheat fungal pathogen Pyrenophora tritici-repentis reveals chromosomal variations and genome plasticity.</title>
        <authorList>
            <person name="Moolhuijzen P."/>
            <person name="See P.T."/>
            <person name="Hane J.K."/>
            <person name="Shi G."/>
            <person name="Liu Z."/>
            <person name="Oliver R.P."/>
            <person name="Moffat C.S."/>
        </authorList>
    </citation>
    <scope>NUCLEOTIDE SEQUENCE [LARGE SCALE GENOMIC DNA]</scope>
    <source>
        <strain evidence="2">M4</strain>
    </source>
</reference>
<dbReference type="RefSeq" id="XP_001931614.2">
    <property type="nucleotide sequence ID" value="XM_001931579.2"/>
</dbReference>
<organism evidence="2 3">
    <name type="scientific">Pyrenophora tritici-repentis</name>
    <dbReference type="NCBI Taxonomy" id="45151"/>
    <lineage>
        <taxon>Eukaryota</taxon>
        <taxon>Fungi</taxon>
        <taxon>Dikarya</taxon>
        <taxon>Ascomycota</taxon>
        <taxon>Pezizomycotina</taxon>
        <taxon>Dothideomycetes</taxon>
        <taxon>Pleosporomycetidae</taxon>
        <taxon>Pleosporales</taxon>
        <taxon>Pleosporineae</taxon>
        <taxon>Pleosporaceae</taxon>
        <taxon>Pyrenophora</taxon>
    </lineage>
</organism>
<sequence length="78" mass="8416">MDQVNLQGHGQQKMRQSTAAPRKYDGQQGNPLYDSANGGHYGASASIAAQNQAPDPQLFTGSWQNVCAQPHRPCDCTD</sequence>
<accession>A0A834VWQ2</accession>
<feature type="compositionally biased region" description="Polar residues" evidence="1">
    <location>
        <begin position="1"/>
        <end position="19"/>
    </location>
</feature>
<evidence type="ECO:0000313" key="2">
    <source>
        <dbReference type="EMBL" id="KAF7577449.1"/>
    </source>
</evidence>
<evidence type="ECO:0000313" key="3">
    <source>
        <dbReference type="Proteomes" id="UP000245464"/>
    </source>
</evidence>
<name>A0A834VWQ2_9PLEO</name>
<dbReference type="AlphaFoldDB" id="A0A834VWQ2"/>
<proteinExistence type="predicted"/>
<feature type="region of interest" description="Disordered" evidence="1">
    <location>
        <begin position="1"/>
        <end position="61"/>
    </location>
</feature>
<dbReference type="KEGG" id="ptrr:6338683"/>
<dbReference type="Proteomes" id="UP000245464">
    <property type="component" value="Chromosome 1"/>
</dbReference>
<protein>
    <submittedName>
        <fullName evidence="2">Uncharacterized protein</fullName>
    </submittedName>
</protein>
<dbReference type="EMBL" id="NQIK02000001">
    <property type="protein sequence ID" value="KAF7577449.1"/>
    <property type="molecule type" value="Genomic_DNA"/>
</dbReference>
<dbReference type="GeneID" id="6338683"/>
<feature type="compositionally biased region" description="Polar residues" evidence="1">
    <location>
        <begin position="47"/>
        <end position="61"/>
    </location>
</feature>
<evidence type="ECO:0000256" key="1">
    <source>
        <dbReference type="SAM" id="MobiDB-lite"/>
    </source>
</evidence>
<gene>
    <name evidence="2" type="ORF">PtrM4_016890</name>
</gene>